<organism evidence="1 2">
    <name type="scientific">Riemerella anatipestifer</name>
    <name type="common">Moraxella anatipestifer</name>
    <dbReference type="NCBI Taxonomy" id="34085"/>
    <lineage>
        <taxon>Bacteria</taxon>
        <taxon>Pseudomonadati</taxon>
        <taxon>Bacteroidota</taxon>
        <taxon>Flavobacteriia</taxon>
        <taxon>Flavobacteriales</taxon>
        <taxon>Weeksellaceae</taxon>
        <taxon>Riemerella</taxon>
    </lineage>
</organism>
<protein>
    <submittedName>
        <fullName evidence="1">Uncharacterized protein</fullName>
    </submittedName>
</protein>
<sequence length="46" mass="5375">MITQSLNKVLSTKIENESLKMKRNMDRLFNLLDSNHISFPQSLILL</sequence>
<proteinExistence type="predicted"/>
<dbReference type="EMBL" id="CP011859">
    <property type="protein sequence ID" value="AQY21677.1"/>
    <property type="molecule type" value="Genomic_DNA"/>
</dbReference>
<reference evidence="1 2" key="1">
    <citation type="submission" date="2015-06" db="EMBL/GenBank/DDBJ databases">
        <title>R. anatipestifer strain HXb2 is the most virulent strain so far, and the genome sequence would help us uncover the pathogenesis.</title>
        <authorList>
            <person name="Hu Q."/>
            <person name="Qi J."/>
            <person name="Bo H."/>
            <person name="Liu G."/>
            <person name="Tao M."/>
            <person name="Ding Y."/>
            <person name="Xue Y."/>
        </authorList>
    </citation>
    <scope>NUCLEOTIDE SEQUENCE [LARGE SCALE GENOMIC DNA]</scope>
    <source>
        <strain evidence="1 2">HXb2</strain>
    </source>
</reference>
<evidence type="ECO:0000313" key="2">
    <source>
        <dbReference type="Proteomes" id="UP000189883"/>
    </source>
</evidence>
<name>A0A1S7DRF6_RIEAN</name>
<evidence type="ECO:0000313" key="1">
    <source>
        <dbReference type="EMBL" id="AQY21677.1"/>
    </source>
</evidence>
<gene>
    <name evidence="1" type="ORF">AB406_0719</name>
</gene>
<dbReference type="Proteomes" id="UP000189883">
    <property type="component" value="Chromosome"/>
</dbReference>
<dbReference type="AlphaFoldDB" id="A0A1S7DRF6"/>
<dbReference type="RefSeq" id="WP_185114029.1">
    <property type="nucleotide sequence ID" value="NZ_CP011859.1"/>
</dbReference>
<accession>A0A1S7DRF6</accession>